<evidence type="ECO:0000256" key="1">
    <source>
        <dbReference type="ARBA" id="ARBA00006738"/>
    </source>
</evidence>
<dbReference type="InterPro" id="IPR011335">
    <property type="entry name" value="Restrct_endonuc-II-like"/>
</dbReference>
<dbReference type="Gene3D" id="2.60.40.2610">
    <property type="entry name" value="Outer membrane usher protein FimD, plug domain"/>
    <property type="match status" value="1"/>
</dbReference>
<keyword evidence="2" id="KW-1133">Transmembrane helix</keyword>
<dbReference type="SUPFAM" id="SSF52980">
    <property type="entry name" value="Restriction endonuclease-like"/>
    <property type="match status" value="1"/>
</dbReference>
<gene>
    <name evidence="3" type="ORF">HAINFHK1212_1132</name>
</gene>
<dbReference type="Pfam" id="PF02021">
    <property type="entry name" value="UPF0102"/>
    <property type="match status" value="1"/>
</dbReference>
<dbReference type="EMBL" id="ABFC01000396">
    <property type="protein sequence ID" value="EFA29002.1"/>
    <property type="molecule type" value="Genomic_DNA"/>
</dbReference>
<name>A0A7G2JZY6_HAEIF</name>
<dbReference type="GO" id="GO:0009297">
    <property type="term" value="P:pilus assembly"/>
    <property type="evidence" value="ECO:0007669"/>
    <property type="project" value="InterPro"/>
</dbReference>
<protein>
    <submittedName>
        <fullName evidence="3">Fimbrial usher protein</fullName>
    </submittedName>
</protein>
<feature type="non-terminal residue" evidence="3">
    <location>
        <position position="323"/>
    </location>
</feature>
<comment type="caution">
    <text evidence="3">The sequence shown here is derived from an EMBL/GenBank/DDBJ whole genome shotgun (WGS) entry which is preliminary data.</text>
</comment>
<dbReference type="AlphaFoldDB" id="A0A7G2JZY6"/>
<keyword evidence="2" id="KW-0812">Transmembrane</keyword>
<dbReference type="PANTHER" id="PTHR30451:SF5">
    <property type="entry name" value="SLR0019 PROTEIN"/>
    <property type="match status" value="1"/>
</dbReference>
<dbReference type="Gene3D" id="3.40.1350.10">
    <property type="match status" value="1"/>
</dbReference>
<proteinExistence type="inferred from homology"/>
<keyword evidence="2" id="KW-0472">Membrane</keyword>
<organism evidence="3">
    <name type="scientific">Haemophilus influenzae HK1212</name>
    <dbReference type="NCBI Taxonomy" id="456482"/>
    <lineage>
        <taxon>Bacteria</taxon>
        <taxon>Pseudomonadati</taxon>
        <taxon>Pseudomonadota</taxon>
        <taxon>Gammaproteobacteria</taxon>
        <taxon>Pasteurellales</taxon>
        <taxon>Pasteurellaceae</taxon>
        <taxon>Haemophilus</taxon>
    </lineage>
</organism>
<dbReference type="NCBIfam" id="TIGR00252">
    <property type="entry name" value="YraN family protein"/>
    <property type="match status" value="1"/>
</dbReference>
<dbReference type="InterPro" id="IPR000015">
    <property type="entry name" value="Fimb_usher"/>
</dbReference>
<accession>A0A7G2JZY6</accession>
<dbReference type="InterPro" id="IPR042186">
    <property type="entry name" value="FimD_plug_dom"/>
</dbReference>
<dbReference type="HAMAP" id="MF_00048">
    <property type="entry name" value="UPF0102"/>
    <property type="match status" value="1"/>
</dbReference>
<dbReference type="GO" id="GO:0015473">
    <property type="term" value="F:fimbrial usher porin activity"/>
    <property type="evidence" value="ECO:0007669"/>
    <property type="project" value="InterPro"/>
</dbReference>
<sequence length="323" mass="36092">ETGKRDNSIYLSLSLPLGDNHSADSGYSRSGNDINQRLGVNGSFGERHQWSYGINASRNNQGYRSYDANLAHNNSIGSYRASYSRDSLKNRSTSLGASGAVVAHKHGITLSQPVGESFAIIHAKDAAGAKVESGANVSLDYFGNAVMPYTSPYEINCTSCKLMFSLKRQQGASFEHQARLFLESKGLTFIAANQNFKCGELDLIMNDKETIVFVEVRQRSHSAYGSAIESVDWRKQQKWLDAANLWNDLAGILIFALAGMGSYYFSDRTFDEKILWVAIYPTLFFIGTTLYVKSMMRERKNPRYFWASVIFHLLCVLIFVVSQ</sequence>
<dbReference type="InterPro" id="IPR003509">
    <property type="entry name" value="UPF0102_YraN-like"/>
</dbReference>
<evidence type="ECO:0000313" key="3">
    <source>
        <dbReference type="EMBL" id="EFA29002.1"/>
    </source>
</evidence>
<comment type="similarity">
    <text evidence="1">Belongs to the UPF0102 family.</text>
</comment>
<evidence type="ECO:0000256" key="2">
    <source>
        <dbReference type="SAM" id="Phobius"/>
    </source>
</evidence>
<feature type="transmembrane region" description="Helical" evidence="2">
    <location>
        <begin position="304"/>
        <end position="322"/>
    </location>
</feature>
<reference evidence="3" key="1">
    <citation type="journal article" date="2010" name="Genomics">
        <title>Tracing phylogenomic events leading to diversity of Haemophilus influenzae and the emergence of Brazilian Purpuric Fever (BPF)-associated clones.</title>
        <authorList>
            <person name="Papazisi L."/>
            <person name="Ratnayake S."/>
            <person name="Remortel B.G."/>
            <person name="Bock G.R."/>
            <person name="Liang W."/>
            <person name="Saeed A.I."/>
            <person name="Liu J."/>
            <person name="Fleischmann R.D."/>
            <person name="Kilian M."/>
            <person name="Peterson S.N."/>
        </authorList>
    </citation>
    <scope>NUCLEOTIDE SEQUENCE [LARGE SCALE GENOMIC DNA]</scope>
    <source>
        <strain evidence="3">HK1212</strain>
    </source>
</reference>
<feature type="transmembrane region" description="Helical" evidence="2">
    <location>
        <begin position="245"/>
        <end position="262"/>
    </location>
</feature>
<feature type="non-terminal residue" evidence="3">
    <location>
        <position position="1"/>
    </location>
</feature>
<dbReference type="PANTHER" id="PTHR30451">
    <property type="entry name" value="OUTER MEMBRANE USHER PROTEIN"/>
    <property type="match status" value="1"/>
</dbReference>
<dbReference type="InterPro" id="IPR011856">
    <property type="entry name" value="tRNA_endonuc-like_dom_sf"/>
</dbReference>
<dbReference type="GO" id="GO:0009279">
    <property type="term" value="C:cell outer membrane"/>
    <property type="evidence" value="ECO:0007669"/>
    <property type="project" value="TreeGrafter"/>
</dbReference>
<dbReference type="Pfam" id="PF00577">
    <property type="entry name" value="Usher"/>
    <property type="match status" value="1"/>
</dbReference>
<dbReference type="NCBIfam" id="NF009150">
    <property type="entry name" value="PRK12497.1-3"/>
    <property type="match status" value="1"/>
</dbReference>
<dbReference type="GO" id="GO:0003676">
    <property type="term" value="F:nucleic acid binding"/>
    <property type="evidence" value="ECO:0007669"/>
    <property type="project" value="InterPro"/>
</dbReference>
<feature type="transmembrane region" description="Helical" evidence="2">
    <location>
        <begin position="274"/>
        <end position="292"/>
    </location>
</feature>